<gene>
    <name evidence="12" type="ORF">EOE66_15725</name>
</gene>
<comment type="caution">
    <text evidence="12">The sequence shown here is derived from an EMBL/GenBank/DDBJ whole genome shotgun (WGS) entry which is preliminary data.</text>
</comment>
<feature type="domain" description="TonB-dependent receptor plug" evidence="10">
    <location>
        <begin position="170"/>
        <end position="266"/>
    </location>
</feature>
<sequence length="1040" mass="112050">MNRCVLKAPASAVLFHACDTHIAFRWRTALPSVLNSGGVSMFISKSGRRTWRRSVVAAAAGMCLASIVMAQQSAGSINGRAAKGDTVSVENRAINVNRTIRIDSDGAWQIPQLPPGTYQVTLTRAGGKKETIEVVVTAGQGANAAFAQAVTTITVTGSAIRTIDVGSVATAYSLNAAEIQRIPVAQNITAVTLLSPGAVQGDGRFGNLPSISGASVAENAYYVNGFNVTNILKGIAFNAVPFEGIGSIQVKNSGYGAEYGRSLGGVISVTTKRGTNEWTGGGKVSLVPESLRGSSVYARQTSPGKYELVDRPGGTDTKEVNVYAGGPIIKDKLFVFGLIQAKRTETKTYGAGTQSAETSSTPQYVLKLDWQITDNHRVELTTFSDKQKRTENSWNSPTEYQTAKGAFIGKDEYTTGGTNTIAQWTGFITDSLTLSAMYGAGEYSRETKISTAACPAVYDGRPPRTQLEYLGCWSEAAGLAVDDPNANDKRTAFRFDADLVLGSHTLRAGLDNEVITTVDGSVYTGGFYDRLFTLAPGGSIGGAGFTNTTGAPIDYVRRRVFQNGGTFKTKNSAWYIQDDWQVTPNLVVNLGLRNESFRNENDKGQAFIEVKNTWAPRAGVSWDVKGDGKMKLYGNAGRYYIPVYANTNVRLSGAETFYTDFFRFAGGFSNDGKSVPNIGAQLGNRVVTSDGRPKDPRTVVDPNIKPLFQDEFIVGFQQALADRWSYGVKYTNRQLKSAIDDICEGTLAREWALAKGYTAAQAGRIGSTVGGCFLYNVGGDLTANVDVNGNGTLTPVTIPASALFLPKPKRTYNALEFTLERQWDKKWSAQFSYVLAYSKGNTEGYVKSDNGQDDAGITQDFDHPGLMEGSEGYLPNDRRHTLKFNGAYAMSDQFRVGATLVVTSGRPKNCFGNYPEVVRDANGNPVVPAPYPPGPLERDDSDAYGAASFYCGAKLNPRGSLGRLPWTYDLGLQFTYTPAQVKGLTLSVDVLNVLNKRGVRSIDEVGETDAVNSVSPTYQRPILSGLQPARAVRLTAAYEF</sequence>
<accession>A0A437RFM8</accession>
<evidence type="ECO:0000256" key="3">
    <source>
        <dbReference type="ARBA" id="ARBA00022448"/>
    </source>
</evidence>
<dbReference type="Gene3D" id="2.40.170.20">
    <property type="entry name" value="TonB-dependent receptor, beta-barrel domain"/>
    <property type="match status" value="1"/>
</dbReference>
<organism evidence="12 13">
    <name type="scientific">Rubrivivax rivuli</name>
    <dbReference type="NCBI Taxonomy" id="1862385"/>
    <lineage>
        <taxon>Bacteria</taxon>
        <taxon>Pseudomonadati</taxon>
        <taxon>Pseudomonadota</taxon>
        <taxon>Betaproteobacteria</taxon>
        <taxon>Burkholderiales</taxon>
        <taxon>Sphaerotilaceae</taxon>
        <taxon>Rubrivivax</taxon>
    </lineage>
</organism>
<keyword evidence="6 9" id="KW-0472">Membrane</keyword>
<dbReference type="InterPro" id="IPR057601">
    <property type="entry name" value="Oar-like_b-barrel"/>
</dbReference>
<dbReference type="Pfam" id="PF25183">
    <property type="entry name" value="OMP_b-brl_4"/>
    <property type="match status" value="2"/>
</dbReference>
<evidence type="ECO:0000256" key="9">
    <source>
        <dbReference type="PROSITE-ProRule" id="PRU01360"/>
    </source>
</evidence>
<dbReference type="PANTHER" id="PTHR30069:SF46">
    <property type="entry name" value="OAR PROTEIN"/>
    <property type="match status" value="1"/>
</dbReference>
<protein>
    <submittedName>
        <fullName evidence="12">TonB-dependent receptor</fullName>
    </submittedName>
</protein>
<dbReference type="EMBL" id="SACR01000004">
    <property type="protein sequence ID" value="RVU45555.1"/>
    <property type="molecule type" value="Genomic_DNA"/>
</dbReference>
<dbReference type="InterPro" id="IPR012910">
    <property type="entry name" value="Plug_dom"/>
</dbReference>
<keyword evidence="13" id="KW-1185">Reference proteome</keyword>
<keyword evidence="7 12" id="KW-0675">Receptor</keyword>
<dbReference type="Gene3D" id="2.60.40.1120">
    <property type="entry name" value="Carboxypeptidase-like, regulatory domain"/>
    <property type="match status" value="1"/>
</dbReference>
<evidence type="ECO:0000256" key="7">
    <source>
        <dbReference type="ARBA" id="ARBA00023170"/>
    </source>
</evidence>
<dbReference type="Pfam" id="PF07715">
    <property type="entry name" value="Plug"/>
    <property type="match status" value="1"/>
</dbReference>
<reference evidence="12 13" key="1">
    <citation type="submission" date="2019-01" db="EMBL/GenBank/DDBJ databases">
        <authorList>
            <person name="Chen W.-M."/>
        </authorList>
    </citation>
    <scope>NUCLEOTIDE SEQUENCE [LARGE SCALE GENOMIC DNA]</scope>
    <source>
        <strain evidence="12 13">KYPY4</strain>
    </source>
</reference>
<name>A0A437RFM8_9BURK</name>
<dbReference type="GO" id="GO:0009279">
    <property type="term" value="C:cell outer membrane"/>
    <property type="evidence" value="ECO:0007669"/>
    <property type="project" value="UniProtKB-SubCell"/>
</dbReference>
<feature type="domain" description="TonB-dependent transporter Oar-like beta-barrel" evidence="11">
    <location>
        <begin position="354"/>
        <end position="603"/>
    </location>
</feature>
<dbReference type="SUPFAM" id="SSF49452">
    <property type="entry name" value="Starch-binding domain-like"/>
    <property type="match status" value="1"/>
</dbReference>
<evidence type="ECO:0000256" key="8">
    <source>
        <dbReference type="ARBA" id="ARBA00023237"/>
    </source>
</evidence>
<keyword evidence="5 9" id="KW-0812">Transmembrane</keyword>
<dbReference type="Gene3D" id="2.170.130.10">
    <property type="entry name" value="TonB-dependent receptor, plug domain"/>
    <property type="match status" value="1"/>
</dbReference>
<keyword evidence="3 9" id="KW-0813">Transport</keyword>
<comment type="similarity">
    <text evidence="2 9">Belongs to the TonB-dependent receptor family.</text>
</comment>
<evidence type="ECO:0000259" key="10">
    <source>
        <dbReference type="Pfam" id="PF07715"/>
    </source>
</evidence>
<evidence type="ECO:0000313" key="12">
    <source>
        <dbReference type="EMBL" id="RVU45555.1"/>
    </source>
</evidence>
<dbReference type="GO" id="GO:0030246">
    <property type="term" value="F:carbohydrate binding"/>
    <property type="evidence" value="ECO:0007669"/>
    <property type="project" value="InterPro"/>
</dbReference>
<evidence type="ECO:0000256" key="2">
    <source>
        <dbReference type="ARBA" id="ARBA00009810"/>
    </source>
</evidence>
<dbReference type="SUPFAM" id="SSF56935">
    <property type="entry name" value="Porins"/>
    <property type="match status" value="1"/>
</dbReference>
<dbReference type="InterPro" id="IPR037066">
    <property type="entry name" value="Plug_dom_sf"/>
</dbReference>
<dbReference type="GO" id="GO:0044718">
    <property type="term" value="P:siderophore transmembrane transport"/>
    <property type="evidence" value="ECO:0007669"/>
    <property type="project" value="TreeGrafter"/>
</dbReference>
<evidence type="ECO:0000256" key="4">
    <source>
        <dbReference type="ARBA" id="ARBA00022452"/>
    </source>
</evidence>
<dbReference type="InterPro" id="IPR036942">
    <property type="entry name" value="Beta-barrel_TonB_sf"/>
</dbReference>
<keyword evidence="8 9" id="KW-0998">Cell outer membrane</keyword>
<feature type="domain" description="TonB-dependent transporter Oar-like beta-barrel" evidence="11">
    <location>
        <begin position="609"/>
        <end position="890"/>
    </location>
</feature>
<proteinExistence type="inferred from homology"/>
<comment type="subcellular location">
    <subcellularLocation>
        <location evidence="1 9">Cell outer membrane</location>
        <topology evidence="1 9">Multi-pass membrane protein</topology>
    </subcellularLocation>
</comment>
<evidence type="ECO:0000259" key="11">
    <source>
        <dbReference type="Pfam" id="PF25183"/>
    </source>
</evidence>
<dbReference type="PROSITE" id="PS52016">
    <property type="entry name" value="TONB_DEPENDENT_REC_3"/>
    <property type="match status" value="1"/>
</dbReference>
<evidence type="ECO:0000256" key="1">
    <source>
        <dbReference type="ARBA" id="ARBA00004571"/>
    </source>
</evidence>
<dbReference type="GO" id="GO:0015344">
    <property type="term" value="F:siderophore uptake transmembrane transporter activity"/>
    <property type="evidence" value="ECO:0007669"/>
    <property type="project" value="TreeGrafter"/>
</dbReference>
<dbReference type="OrthoDB" id="9768147at2"/>
<dbReference type="AlphaFoldDB" id="A0A437RFM8"/>
<keyword evidence="4 9" id="KW-1134">Transmembrane beta strand</keyword>
<evidence type="ECO:0000313" key="13">
    <source>
        <dbReference type="Proteomes" id="UP000285575"/>
    </source>
</evidence>
<evidence type="ECO:0000256" key="5">
    <source>
        <dbReference type="ARBA" id="ARBA00022692"/>
    </source>
</evidence>
<dbReference type="Pfam" id="PF13620">
    <property type="entry name" value="CarboxypepD_reg"/>
    <property type="match status" value="1"/>
</dbReference>
<evidence type="ECO:0000256" key="6">
    <source>
        <dbReference type="ARBA" id="ARBA00023136"/>
    </source>
</evidence>
<dbReference type="PANTHER" id="PTHR30069">
    <property type="entry name" value="TONB-DEPENDENT OUTER MEMBRANE RECEPTOR"/>
    <property type="match status" value="1"/>
</dbReference>
<dbReference type="Proteomes" id="UP000285575">
    <property type="component" value="Unassembled WGS sequence"/>
</dbReference>
<dbReference type="InterPro" id="IPR013784">
    <property type="entry name" value="Carb-bd-like_fold"/>
</dbReference>
<dbReference type="InterPro" id="IPR039426">
    <property type="entry name" value="TonB-dep_rcpt-like"/>
</dbReference>